<dbReference type="PANTHER" id="PTHR23086:SF8">
    <property type="entry name" value="PHOSPHATIDYLINOSITOL 5-PHOSPHATE 4-KINASE, ISOFORM A"/>
    <property type="match status" value="1"/>
</dbReference>
<dbReference type="InterPro" id="IPR027483">
    <property type="entry name" value="PInositol-4-P-4/5-kinase_C_sf"/>
</dbReference>
<evidence type="ECO:0000313" key="15">
    <source>
        <dbReference type="Proteomes" id="UP001165740"/>
    </source>
</evidence>
<dbReference type="RefSeq" id="XP_055884799.1">
    <property type="nucleotide sequence ID" value="XM_056028824.1"/>
</dbReference>
<evidence type="ECO:0000256" key="7">
    <source>
        <dbReference type="ARBA" id="ARBA00023098"/>
    </source>
</evidence>
<evidence type="ECO:0000313" key="16">
    <source>
        <dbReference type="RefSeq" id="XP_055884799.1"/>
    </source>
</evidence>
<evidence type="ECO:0000256" key="12">
    <source>
        <dbReference type="PROSITE-ProRule" id="PRU00781"/>
    </source>
</evidence>
<proteinExistence type="predicted"/>
<keyword evidence="4 12" id="KW-0547">Nucleotide-binding</keyword>
<evidence type="ECO:0000256" key="9">
    <source>
        <dbReference type="ARBA" id="ARBA00036698"/>
    </source>
</evidence>
<keyword evidence="7" id="KW-0443">Lipid metabolism</keyword>
<evidence type="ECO:0000256" key="6">
    <source>
        <dbReference type="ARBA" id="ARBA00022840"/>
    </source>
</evidence>
<evidence type="ECO:0000256" key="1">
    <source>
        <dbReference type="ARBA" id="ARBA00004496"/>
    </source>
</evidence>
<evidence type="ECO:0000256" key="13">
    <source>
        <dbReference type="SAM" id="MobiDB-lite"/>
    </source>
</evidence>
<dbReference type="CDD" id="cd17305">
    <property type="entry name" value="PIPKc_PIP5KII"/>
    <property type="match status" value="1"/>
</dbReference>
<dbReference type="GO" id="GO:0016309">
    <property type="term" value="F:1-phosphatidylinositol-5-phosphate 4-kinase activity"/>
    <property type="evidence" value="ECO:0007669"/>
    <property type="project" value="UniProtKB-EC"/>
</dbReference>
<evidence type="ECO:0000256" key="5">
    <source>
        <dbReference type="ARBA" id="ARBA00022777"/>
    </source>
</evidence>
<dbReference type="Pfam" id="PF01504">
    <property type="entry name" value="PIP5K"/>
    <property type="match status" value="1"/>
</dbReference>
<dbReference type="GO" id="GO:0005737">
    <property type="term" value="C:cytoplasm"/>
    <property type="evidence" value="ECO:0007669"/>
    <property type="project" value="UniProtKB-SubCell"/>
</dbReference>
<dbReference type="Proteomes" id="UP001165740">
    <property type="component" value="Chromosome 1"/>
</dbReference>
<dbReference type="GO" id="GO:0005524">
    <property type="term" value="F:ATP binding"/>
    <property type="evidence" value="ECO:0007669"/>
    <property type="project" value="UniProtKB-UniRule"/>
</dbReference>
<feature type="domain" description="PIPK" evidence="14">
    <location>
        <begin position="23"/>
        <end position="415"/>
    </location>
</feature>
<dbReference type="GO" id="GO:0005886">
    <property type="term" value="C:plasma membrane"/>
    <property type="evidence" value="ECO:0007669"/>
    <property type="project" value="TreeGrafter"/>
</dbReference>
<feature type="compositionally biased region" description="Pro residues" evidence="13">
    <location>
        <begin position="323"/>
        <end position="334"/>
    </location>
</feature>
<evidence type="ECO:0000259" key="14">
    <source>
        <dbReference type="PROSITE" id="PS51455"/>
    </source>
</evidence>
<protein>
    <recommendedName>
        <fullName evidence="11">1-phosphatidylinositol-5-phosphate 4-kinase</fullName>
        <ecNumber evidence="11">2.7.1.149</ecNumber>
    </recommendedName>
</protein>
<organism evidence="15 16">
    <name type="scientific">Biomphalaria glabrata</name>
    <name type="common">Bloodfluke planorb</name>
    <name type="synonym">Freshwater snail</name>
    <dbReference type="NCBI Taxonomy" id="6526"/>
    <lineage>
        <taxon>Eukaryota</taxon>
        <taxon>Metazoa</taxon>
        <taxon>Spiralia</taxon>
        <taxon>Lophotrochozoa</taxon>
        <taxon>Mollusca</taxon>
        <taxon>Gastropoda</taxon>
        <taxon>Heterobranchia</taxon>
        <taxon>Euthyneura</taxon>
        <taxon>Panpulmonata</taxon>
        <taxon>Hygrophila</taxon>
        <taxon>Lymnaeoidea</taxon>
        <taxon>Planorbidae</taxon>
        <taxon>Biomphalaria</taxon>
    </lineage>
</organism>
<accession>A0A9W3ACC2</accession>
<dbReference type="OrthoDB" id="20783at2759"/>
<dbReference type="PROSITE" id="PS51455">
    <property type="entry name" value="PIPK"/>
    <property type="match status" value="1"/>
</dbReference>
<dbReference type="EC" id="2.7.1.149" evidence="11"/>
<dbReference type="PANTHER" id="PTHR23086">
    <property type="entry name" value="PHOSPHATIDYLINOSITOL-4-PHOSPHATE 5-KINASE"/>
    <property type="match status" value="1"/>
</dbReference>
<gene>
    <name evidence="16" type="primary">LOC106066599</name>
</gene>
<dbReference type="SMART" id="SM00330">
    <property type="entry name" value="PIPKc"/>
    <property type="match status" value="1"/>
</dbReference>
<keyword evidence="5 12" id="KW-0418">Kinase</keyword>
<comment type="catalytic activity">
    <reaction evidence="10">
        <text>1,2-dihexadecanoyl-sn-glycero-3-phospho-(1D-myo-inositol-5-phosphate) + GTP = 1,2-dihexadecanoyl-sn-glycero-3-phospho-(1D-myo-inositol-4,5-bisphosphate) + GDP + H(+)</text>
        <dbReference type="Rhea" id="RHEA:55964"/>
        <dbReference type="ChEBI" id="CHEBI:15378"/>
        <dbReference type="ChEBI" id="CHEBI:37565"/>
        <dbReference type="ChEBI" id="CHEBI:58189"/>
        <dbReference type="ChEBI" id="CHEBI:83423"/>
        <dbReference type="ChEBI" id="CHEBI:84968"/>
    </reaction>
    <physiologicalReaction direction="left-to-right" evidence="10">
        <dbReference type="Rhea" id="RHEA:55965"/>
    </physiologicalReaction>
</comment>
<evidence type="ECO:0000256" key="3">
    <source>
        <dbReference type="ARBA" id="ARBA00022679"/>
    </source>
</evidence>
<keyword evidence="6 12" id="KW-0067">ATP-binding</keyword>
<keyword evidence="15" id="KW-1185">Reference proteome</keyword>
<sequence length="416" mass="47449">MSSTKRKQIKVKAVAPKLKLFRSNEPLLSVFMWGVNHTVNELNNVNLRVMLMPDDFKSYSKIRVDNHMYNKDNMPSRFKVKEYCPIVFRNLRERFGLDDNDYMNSLSKQQPISCDSPGRSGARMLMSRDKRFFIKTLVSEEVEMMHHLLKQYHQYIVECHAQTLLPQYLAMYRITVNDVETYVVVMRNIFSPRLSIHKKYDLKGSTVDRKASDKERLKSLPTFKDNDFLNDGAKICIGPEQKKKLLETLQSDVDFLSSLHLMDYSLIVGIHDRDQEDEVGISFAMPSGADEEEPEDDDAEGGASSAGAGDQVMENEDEQDGGPSPPDSPQPVTPMPQFTGELDPDLERYAVVSNEDSGKREIYFMAVIDILTKYGMKKRTAQAAKTVKHGAGAEISTVHPEQYAKRFMDFITKCVE</sequence>
<feature type="compositionally biased region" description="Acidic residues" evidence="13">
    <location>
        <begin position="289"/>
        <end position="300"/>
    </location>
</feature>
<dbReference type="SUPFAM" id="SSF56104">
    <property type="entry name" value="SAICAR synthase-like"/>
    <property type="match status" value="1"/>
</dbReference>
<evidence type="ECO:0000256" key="11">
    <source>
        <dbReference type="ARBA" id="ARBA00039039"/>
    </source>
</evidence>
<comment type="catalytic activity">
    <reaction evidence="9">
        <text>a 1,2-diacyl-sn-glycero-3-phospho-(1D-myo-inositol-5-phosphate) + ATP = a 1,2-diacyl-sn-glycero-3-phospho-(1D-myo-inositol-4,5-bisphosphate) + ADP + H(+)</text>
        <dbReference type="Rhea" id="RHEA:12280"/>
        <dbReference type="ChEBI" id="CHEBI:15378"/>
        <dbReference type="ChEBI" id="CHEBI:30616"/>
        <dbReference type="ChEBI" id="CHEBI:57795"/>
        <dbReference type="ChEBI" id="CHEBI:58456"/>
        <dbReference type="ChEBI" id="CHEBI:456216"/>
        <dbReference type="EC" id="2.7.1.149"/>
    </reaction>
    <physiologicalReaction direction="left-to-right" evidence="9">
        <dbReference type="Rhea" id="RHEA:12281"/>
    </physiologicalReaction>
</comment>
<dbReference type="GO" id="GO:0046854">
    <property type="term" value="P:phosphatidylinositol phosphate biosynthetic process"/>
    <property type="evidence" value="ECO:0007669"/>
    <property type="project" value="TreeGrafter"/>
</dbReference>
<dbReference type="FunFam" id="3.30.800.10:FF:000002">
    <property type="entry name" value="Phosphatidylinositol 5-phosphate 4-kinase type-2 beta"/>
    <property type="match status" value="1"/>
</dbReference>
<evidence type="ECO:0000256" key="8">
    <source>
        <dbReference type="ARBA" id="ARBA00036478"/>
    </source>
</evidence>
<evidence type="ECO:0000256" key="2">
    <source>
        <dbReference type="ARBA" id="ARBA00022490"/>
    </source>
</evidence>
<name>A0A9W3ACC2_BIOGL</name>
<comment type="subcellular location">
    <subcellularLocation>
        <location evidence="1">Cytoplasm</location>
    </subcellularLocation>
</comment>
<dbReference type="InterPro" id="IPR002498">
    <property type="entry name" value="PInositol-4-P-4/5-kinase_core"/>
</dbReference>
<keyword evidence="3 12" id="KW-0808">Transferase</keyword>
<reference evidence="16" key="1">
    <citation type="submission" date="2025-08" db="UniProtKB">
        <authorList>
            <consortium name="RefSeq"/>
        </authorList>
    </citation>
    <scope>IDENTIFICATION</scope>
</reference>
<keyword evidence="2" id="KW-0963">Cytoplasm</keyword>
<dbReference type="OMA" id="DYSPMCY"/>
<feature type="region of interest" description="Disordered" evidence="13">
    <location>
        <begin position="286"/>
        <end position="343"/>
    </location>
</feature>
<dbReference type="Gene3D" id="3.30.810.10">
    <property type="entry name" value="2-Layer Sandwich"/>
    <property type="match status" value="2"/>
</dbReference>
<dbReference type="AlphaFoldDB" id="A0A9W3ACC2"/>
<dbReference type="GeneID" id="106066599"/>
<evidence type="ECO:0000256" key="10">
    <source>
        <dbReference type="ARBA" id="ARBA00036950"/>
    </source>
</evidence>
<feature type="compositionally biased region" description="Low complexity" evidence="13">
    <location>
        <begin position="301"/>
        <end position="310"/>
    </location>
</feature>
<dbReference type="InterPro" id="IPR027484">
    <property type="entry name" value="PInositol-4-P-5-kinase_N"/>
</dbReference>
<dbReference type="GO" id="GO:0016308">
    <property type="term" value="F:1-phosphatidylinositol-4-phosphate 5-kinase activity"/>
    <property type="evidence" value="ECO:0007669"/>
    <property type="project" value="TreeGrafter"/>
</dbReference>
<comment type="catalytic activity">
    <reaction evidence="8">
        <text>1,2-dihexadecanoyl-sn-glycero-3-phospho-(1D-myo-inositol-5-phosphate) + ATP = 1,2-dihexadecanoyl-sn-glycero-3-phospho-(1D-myo-inositol-4,5-bisphosphate) + ADP + H(+)</text>
        <dbReference type="Rhea" id="RHEA:55992"/>
        <dbReference type="ChEBI" id="CHEBI:15378"/>
        <dbReference type="ChEBI" id="CHEBI:30616"/>
        <dbReference type="ChEBI" id="CHEBI:83423"/>
        <dbReference type="ChEBI" id="CHEBI:84968"/>
        <dbReference type="ChEBI" id="CHEBI:456216"/>
    </reaction>
    <physiologicalReaction direction="left-to-right" evidence="8">
        <dbReference type="Rhea" id="RHEA:55993"/>
    </physiologicalReaction>
</comment>
<dbReference type="Gene3D" id="3.30.800.10">
    <property type="entry name" value="Phosphatidylinositol Phosphate Kinase II Beta"/>
    <property type="match status" value="1"/>
</dbReference>
<evidence type="ECO:0000256" key="4">
    <source>
        <dbReference type="ARBA" id="ARBA00022741"/>
    </source>
</evidence>
<dbReference type="InterPro" id="IPR023610">
    <property type="entry name" value="PInositol-4/5-P-5/4-kinase"/>
</dbReference>